<feature type="transmembrane region" description="Helical" evidence="1">
    <location>
        <begin position="410"/>
        <end position="428"/>
    </location>
</feature>
<proteinExistence type="predicted"/>
<dbReference type="InterPro" id="IPR018674">
    <property type="entry name" value="DUF2142_membrane"/>
</dbReference>
<reference evidence="2 3" key="1">
    <citation type="submission" date="2019-05" db="EMBL/GenBank/DDBJ databases">
        <title>Draft Whole-Genome sequence of the green sulfur bacterium Prosthecochloris vibrioformis DSM 260.</title>
        <authorList>
            <person name="Meyer T.E."/>
            <person name="Kyndt J.A."/>
        </authorList>
    </citation>
    <scope>NUCLEOTIDE SEQUENCE [LARGE SCALE GENOMIC DNA]</scope>
    <source>
        <strain evidence="2 3">DSM 260</strain>
    </source>
</reference>
<keyword evidence="1" id="KW-0812">Transmembrane</keyword>
<feature type="transmembrane region" description="Helical" evidence="1">
    <location>
        <begin position="369"/>
        <end position="390"/>
    </location>
</feature>
<keyword evidence="1" id="KW-1133">Transmembrane helix</keyword>
<organism evidence="2 3">
    <name type="scientific">Prosthecochloris vibrioformis</name>
    <name type="common">Chlorobium vibrioforme</name>
    <dbReference type="NCBI Taxonomy" id="1098"/>
    <lineage>
        <taxon>Bacteria</taxon>
        <taxon>Pseudomonadati</taxon>
        <taxon>Chlorobiota</taxon>
        <taxon>Chlorobiia</taxon>
        <taxon>Chlorobiales</taxon>
        <taxon>Chlorobiaceae</taxon>
        <taxon>Prosthecochloris</taxon>
    </lineage>
</organism>
<dbReference type="AlphaFoldDB" id="A0A5C4S062"/>
<feature type="transmembrane region" description="Helical" evidence="1">
    <location>
        <begin position="122"/>
        <end position="142"/>
    </location>
</feature>
<keyword evidence="1" id="KW-0472">Membrane</keyword>
<feature type="transmembrane region" description="Helical" evidence="1">
    <location>
        <begin position="20"/>
        <end position="40"/>
    </location>
</feature>
<dbReference type="PROSITE" id="PS51257">
    <property type="entry name" value="PROKAR_LIPOPROTEIN"/>
    <property type="match status" value="1"/>
</dbReference>
<protein>
    <submittedName>
        <fullName evidence="2">DUF2142 domain-containing protein</fullName>
    </submittedName>
</protein>
<feature type="transmembrane region" description="Helical" evidence="1">
    <location>
        <begin position="261"/>
        <end position="280"/>
    </location>
</feature>
<dbReference type="RefSeq" id="WP_139626534.1">
    <property type="nucleotide sequence ID" value="NZ_VDCI01000004.1"/>
</dbReference>
<feature type="transmembrane region" description="Helical" evidence="1">
    <location>
        <begin position="344"/>
        <end position="362"/>
    </location>
</feature>
<feature type="transmembrane region" description="Helical" evidence="1">
    <location>
        <begin position="223"/>
        <end position="241"/>
    </location>
</feature>
<gene>
    <name evidence="2" type="ORF">FGF68_05835</name>
</gene>
<evidence type="ECO:0000256" key="1">
    <source>
        <dbReference type="SAM" id="Phobius"/>
    </source>
</evidence>
<dbReference type="EMBL" id="VDCI01000004">
    <property type="protein sequence ID" value="TNJ36588.1"/>
    <property type="molecule type" value="Genomic_DNA"/>
</dbReference>
<feature type="transmembrane region" description="Helical" evidence="1">
    <location>
        <begin position="154"/>
        <end position="171"/>
    </location>
</feature>
<feature type="transmembrane region" description="Helical" evidence="1">
    <location>
        <begin position="300"/>
        <end position="316"/>
    </location>
</feature>
<feature type="transmembrane region" description="Helical" evidence="1">
    <location>
        <begin position="191"/>
        <end position="211"/>
    </location>
</feature>
<accession>A0A5C4S062</accession>
<feature type="transmembrane region" description="Helical" evidence="1">
    <location>
        <begin position="435"/>
        <end position="456"/>
    </location>
</feature>
<dbReference type="Pfam" id="PF09913">
    <property type="entry name" value="DUF2142"/>
    <property type="match status" value="1"/>
</dbReference>
<sequence>MVKMRQFDGFKLRISRYFDLQTSVVVALLLFACLILSSVIPPLKSPDEHDHIERAYLLGKGVFLLDQPEGKSSGGDIDSGLLEWQNRYLPSQDKLSAEMISSAKQIKWTGERIYNPSPGTGYYFPVIYLPQAAGLLIGELVGLTVENSYKLSRMLALVSIALLIYSAFRIYPVNPLVLAFIAMPMTLFQMSGAGLDGVSSAVAVFTVAAFMRISRDREMVSRWVQYAFSIAIAVLASSRAQTLPLLLLLVPTLFYKRDKKTLLVVVIPLISVIAWTLIALKTTVDLRVPIGESTVNVVSYYLLHPFQFFSILWNTLSNDNYLTFYYRSFLGILGWLDAPFERRYYTYFTVMILTVAVLSVSFNGVKKELFGRFLLVVVAMISVLFVYFALLVTWTPHPAEVISGVQGRYFLIPAIMLAYGIGGDYRLFFGLRGKLASLLVLCILLSSLTASVRLLLERYYLTLFEILPQEVVEYSDDDAQLLSEVLAGPALSESSSITIRMPLLDNQGFGRIRRIGVLFGTHMRENPGDAEIFFFTKSGESYRQKFRLSDLNDNAYKYFSVPPDYYVSGEVRYLTGGGISAWELHYPESQVITCLKLISVCNQSLIINGCP</sequence>
<evidence type="ECO:0000313" key="2">
    <source>
        <dbReference type="EMBL" id="TNJ36588.1"/>
    </source>
</evidence>
<keyword evidence="3" id="KW-1185">Reference proteome</keyword>
<name>A0A5C4S062_PROVB</name>
<comment type="caution">
    <text evidence="2">The sequence shown here is derived from an EMBL/GenBank/DDBJ whole genome shotgun (WGS) entry which is preliminary data.</text>
</comment>
<dbReference type="Proteomes" id="UP000309544">
    <property type="component" value="Unassembled WGS sequence"/>
</dbReference>
<evidence type="ECO:0000313" key="3">
    <source>
        <dbReference type="Proteomes" id="UP000309544"/>
    </source>
</evidence>